<dbReference type="OrthoDB" id="4214267at2"/>
<dbReference type="EMBL" id="VMNW02000004">
    <property type="protein sequence ID" value="KAA9165882.1"/>
    <property type="molecule type" value="Genomic_DNA"/>
</dbReference>
<evidence type="ECO:0000256" key="4">
    <source>
        <dbReference type="PROSITE-ProRule" id="PRU00335"/>
    </source>
</evidence>
<dbReference type="SUPFAM" id="SSF48498">
    <property type="entry name" value="Tetracyclin repressor-like, C-terminal domain"/>
    <property type="match status" value="1"/>
</dbReference>
<reference evidence="6" key="1">
    <citation type="submission" date="2019-09" db="EMBL/GenBank/DDBJ databases">
        <authorList>
            <person name="Teo W.F.A."/>
            <person name="Duangmal K."/>
        </authorList>
    </citation>
    <scope>NUCLEOTIDE SEQUENCE [LARGE SCALE GENOMIC DNA]</scope>
    <source>
        <strain evidence="6">K81G1</strain>
    </source>
</reference>
<sequence>MDRETAQVRLLDAAEELFYARGIQTVGMDDIRAASGVSLKRLYQVFPAKDQLVDAYLERRDARWRARLAEYVEQYEGPRRRVLAVFDWLESWFAEPGFRGCAWINAYGELGAVSKAVVRQTRRHKDAFREYVAGLADAADRPELAGPLFLLAEGAMVTAGISGDTGPARQAKAAAVALLG</sequence>
<name>A0A5N0VM91_9PSEU</name>
<dbReference type="InterPro" id="IPR001647">
    <property type="entry name" value="HTH_TetR"/>
</dbReference>
<dbReference type="GO" id="GO:0003677">
    <property type="term" value="F:DNA binding"/>
    <property type="evidence" value="ECO:0007669"/>
    <property type="project" value="UniProtKB-UniRule"/>
</dbReference>
<gene>
    <name evidence="6" type="ORF">FPZ12_004820</name>
</gene>
<dbReference type="InterPro" id="IPR009057">
    <property type="entry name" value="Homeodomain-like_sf"/>
</dbReference>
<evidence type="ECO:0000313" key="6">
    <source>
        <dbReference type="EMBL" id="KAA9165882.1"/>
    </source>
</evidence>
<keyword evidence="2 4" id="KW-0238">DNA-binding</keyword>
<dbReference type="InterPro" id="IPR036271">
    <property type="entry name" value="Tet_transcr_reg_TetR-rel_C_sf"/>
</dbReference>
<evidence type="ECO:0000256" key="1">
    <source>
        <dbReference type="ARBA" id="ARBA00023015"/>
    </source>
</evidence>
<evidence type="ECO:0000313" key="7">
    <source>
        <dbReference type="Proteomes" id="UP000319769"/>
    </source>
</evidence>
<organism evidence="6 7">
    <name type="scientific">Amycolatopsis acidicola</name>
    <dbReference type="NCBI Taxonomy" id="2596893"/>
    <lineage>
        <taxon>Bacteria</taxon>
        <taxon>Bacillati</taxon>
        <taxon>Actinomycetota</taxon>
        <taxon>Actinomycetes</taxon>
        <taxon>Pseudonocardiales</taxon>
        <taxon>Pseudonocardiaceae</taxon>
        <taxon>Amycolatopsis</taxon>
    </lineage>
</organism>
<dbReference type="PANTHER" id="PTHR47506:SF1">
    <property type="entry name" value="HTH-TYPE TRANSCRIPTIONAL REGULATOR YJDC"/>
    <property type="match status" value="1"/>
</dbReference>
<dbReference type="Gene3D" id="1.10.357.10">
    <property type="entry name" value="Tetracycline Repressor, domain 2"/>
    <property type="match status" value="1"/>
</dbReference>
<comment type="caution">
    <text evidence="6">The sequence shown here is derived from an EMBL/GenBank/DDBJ whole genome shotgun (WGS) entry which is preliminary data.</text>
</comment>
<keyword evidence="7" id="KW-1185">Reference proteome</keyword>
<dbReference type="RefSeq" id="WP_144745786.1">
    <property type="nucleotide sequence ID" value="NZ_VMNW02000004.1"/>
</dbReference>
<dbReference type="AlphaFoldDB" id="A0A5N0VM91"/>
<accession>A0A5N0VM91</accession>
<keyword evidence="1" id="KW-0805">Transcription regulation</keyword>
<feature type="domain" description="HTH tetR-type" evidence="5">
    <location>
        <begin position="4"/>
        <end position="64"/>
    </location>
</feature>
<evidence type="ECO:0000259" key="5">
    <source>
        <dbReference type="PROSITE" id="PS50977"/>
    </source>
</evidence>
<dbReference type="PANTHER" id="PTHR47506">
    <property type="entry name" value="TRANSCRIPTIONAL REGULATORY PROTEIN"/>
    <property type="match status" value="1"/>
</dbReference>
<evidence type="ECO:0000256" key="2">
    <source>
        <dbReference type="ARBA" id="ARBA00023125"/>
    </source>
</evidence>
<evidence type="ECO:0000256" key="3">
    <source>
        <dbReference type="ARBA" id="ARBA00023163"/>
    </source>
</evidence>
<protein>
    <submittedName>
        <fullName evidence="6">TetR/AcrR family transcriptional regulator</fullName>
    </submittedName>
</protein>
<dbReference type="SUPFAM" id="SSF46689">
    <property type="entry name" value="Homeodomain-like"/>
    <property type="match status" value="1"/>
</dbReference>
<keyword evidence="3" id="KW-0804">Transcription</keyword>
<dbReference type="PROSITE" id="PS50977">
    <property type="entry name" value="HTH_TETR_2"/>
    <property type="match status" value="1"/>
</dbReference>
<dbReference type="Pfam" id="PF00440">
    <property type="entry name" value="TetR_N"/>
    <property type="match status" value="1"/>
</dbReference>
<feature type="DNA-binding region" description="H-T-H motif" evidence="4">
    <location>
        <begin position="27"/>
        <end position="46"/>
    </location>
</feature>
<dbReference type="Proteomes" id="UP000319769">
    <property type="component" value="Unassembled WGS sequence"/>
</dbReference>
<proteinExistence type="predicted"/>
<dbReference type="PRINTS" id="PR00455">
    <property type="entry name" value="HTHTETR"/>
</dbReference>